<keyword evidence="2" id="KW-0349">Heme</keyword>
<dbReference type="SMART" id="SM00729">
    <property type="entry name" value="Elp3"/>
    <property type="match status" value="1"/>
</dbReference>
<keyword evidence="2" id="KW-0143">Chaperone</keyword>
<dbReference type="SUPFAM" id="SSF102114">
    <property type="entry name" value="Radical SAM enzymes"/>
    <property type="match status" value="1"/>
</dbReference>
<comment type="similarity">
    <text evidence="1">Belongs to the anaerobic coproporphyrinogen-III oxidase family. HemW subfamily.</text>
</comment>
<dbReference type="InterPro" id="IPR007197">
    <property type="entry name" value="rSAM"/>
</dbReference>
<comment type="subcellular location">
    <subcellularLocation>
        <location evidence="2">Cytoplasm</location>
    </subcellularLocation>
</comment>
<dbReference type="GO" id="GO:0046872">
    <property type="term" value="F:metal ion binding"/>
    <property type="evidence" value="ECO:0007669"/>
    <property type="project" value="UniProtKB-UniRule"/>
</dbReference>
<dbReference type="EMBL" id="RAPY01000007">
    <property type="protein sequence ID" value="RKE43478.1"/>
    <property type="molecule type" value="Genomic_DNA"/>
</dbReference>
<dbReference type="RefSeq" id="WP_244211852.1">
    <property type="nucleotide sequence ID" value="NZ_RAPY01000007.1"/>
</dbReference>
<comment type="caution">
    <text evidence="4">The sequence shown here is derived from an EMBL/GenBank/DDBJ whole genome shotgun (WGS) entry which is preliminary data.</text>
</comment>
<dbReference type="SFLD" id="SFLDG01065">
    <property type="entry name" value="anaerobic_coproporphyrinogen-I"/>
    <property type="match status" value="1"/>
</dbReference>
<proteinExistence type="inferred from homology"/>
<accession>A0A420AG24</accession>
<evidence type="ECO:0000313" key="4">
    <source>
        <dbReference type="EMBL" id="RKE43478.1"/>
    </source>
</evidence>
<dbReference type="SFLD" id="SFLDF00562">
    <property type="entry name" value="HemN-like__clustered_with_heat"/>
    <property type="match status" value="1"/>
</dbReference>
<keyword evidence="2" id="KW-0963">Cytoplasm</keyword>
<dbReference type="InterPro" id="IPR010723">
    <property type="entry name" value="HemN_C"/>
</dbReference>
<dbReference type="GO" id="GO:0004109">
    <property type="term" value="F:coproporphyrinogen oxidase activity"/>
    <property type="evidence" value="ECO:0007669"/>
    <property type="project" value="InterPro"/>
</dbReference>
<dbReference type="PANTHER" id="PTHR13932">
    <property type="entry name" value="COPROPORPHYRINIGEN III OXIDASE"/>
    <property type="match status" value="1"/>
</dbReference>
<dbReference type="InterPro" id="IPR034505">
    <property type="entry name" value="Coproporphyrinogen-III_oxidase"/>
</dbReference>
<dbReference type="InterPro" id="IPR058240">
    <property type="entry name" value="rSAM_sf"/>
</dbReference>
<dbReference type="CDD" id="cd01335">
    <property type="entry name" value="Radical_SAM"/>
    <property type="match status" value="1"/>
</dbReference>
<evidence type="ECO:0000259" key="3">
    <source>
        <dbReference type="PROSITE" id="PS51918"/>
    </source>
</evidence>
<keyword evidence="2" id="KW-0411">Iron-sulfur</keyword>
<comment type="function">
    <text evidence="2">Probably acts as a heme chaperone, transferring heme to an unknown acceptor. Binds one molecule of heme per monomer, possibly covalently. Binds 1 [4Fe-4S] cluster. The cluster is coordinated with 3 cysteines and an exchangeable S-adenosyl-L-methionine.</text>
</comment>
<evidence type="ECO:0000313" key="5">
    <source>
        <dbReference type="Proteomes" id="UP000286246"/>
    </source>
</evidence>
<dbReference type="Pfam" id="PF06969">
    <property type="entry name" value="HemN_C"/>
    <property type="match status" value="1"/>
</dbReference>
<evidence type="ECO:0000256" key="2">
    <source>
        <dbReference type="RuleBase" id="RU364116"/>
    </source>
</evidence>
<dbReference type="NCBIfam" id="TIGR00539">
    <property type="entry name" value="hemN_rel"/>
    <property type="match status" value="1"/>
</dbReference>
<dbReference type="InterPro" id="IPR023404">
    <property type="entry name" value="rSAM_horseshoe"/>
</dbReference>
<dbReference type="AlphaFoldDB" id="A0A420AG24"/>
<dbReference type="SFLD" id="SFLDF00288">
    <property type="entry name" value="HemN-like__clustered_with_nucl"/>
    <property type="match status" value="1"/>
</dbReference>
<gene>
    <name evidence="4" type="ORF">DFQ12_5264</name>
</gene>
<keyword evidence="5" id="KW-1185">Reference proteome</keyword>
<dbReference type="SFLD" id="SFLDS00029">
    <property type="entry name" value="Radical_SAM"/>
    <property type="match status" value="1"/>
</dbReference>
<sequence>MNKRRIYTSLGIFVPMIYIHIPFCKQACHYCDFHFSTSLQYKTEMVNALLREIELRSPYLEDRKVESIYFGGGTPSLLEADEISRIIDAVAKQFDISDQAEITLEANPDDLNAAKVNALRSTPVNRFSIGVQSFFEEDLKWMNRAHTRQEASAAIMRVQDAGFENITCDLIYGYPLLTDEKWRYNMQQLIDFAIPHISSYSMTVEAKTALDHFIKKGMSPAIDSDQAADQMNLLIETLKGAGYEQYEISNFAKNGLYACHNTNYWKGKHYLGIGPSAHSFNGHSRSWNIANNAKYIGSIQTNQLPLEIEHLSVRDQINEFIMTSLRTMWGLDLEQLEKNFDYSVRSKIMEDAAPFLEQQQLILDDNKLRLTDSGKLMADHIMSELFIIEN</sequence>
<dbReference type="GO" id="GO:0051539">
    <property type="term" value="F:4 iron, 4 sulfur cluster binding"/>
    <property type="evidence" value="ECO:0007669"/>
    <property type="project" value="UniProtKB-UniRule"/>
</dbReference>
<reference evidence="4 5" key="1">
    <citation type="submission" date="2018-09" db="EMBL/GenBank/DDBJ databases">
        <title>Genomic Encyclopedia of Type Strains, Phase III (KMG-III): the genomes of soil and plant-associated and newly described type strains.</title>
        <authorList>
            <person name="Whitman W."/>
        </authorList>
    </citation>
    <scope>NUCLEOTIDE SEQUENCE [LARGE SCALE GENOMIC DNA]</scope>
    <source>
        <strain evidence="4 5">CECT 7938</strain>
    </source>
</reference>
<dbReference type="GO" id="GO:0005737">
    <property type="term" value="C:cytoplasm"/>
    <property type="evidence" value="ECO:0007669"/>
    <property type="project" value="UniProtKB-SubCell"/>
</dbReference>
<name>A0A420AG24_SPHD1</name>
<dbReference type="Gene3D" id="3.80.30.20">
    <property type="entry name" value="tm_1862 like domain"/>
    <property type="match status" value="1"/>
</dbReference>
<dbReference type="InterPro" id="IPR004559">
    <property type="entry name" value="HemW-like"/>
</dbReference>
<dbReference type="Proteomes" id="UP000286246">
    <property type="component" value="Unassembled WGS sequence"/>
</dbReference>
<evidence type="ECO:0000256" key="1">
    <source>
        <dbReference type="ARBA" id="ARBA00006100"/>
    </source>
</evidence>
<dbReference type="GO" id="GO:0006779">
    <property type="term" value="P:porphyrin-containing compound biosynthetic process"/>
    <property type="evidence" value="ECO:0007669"/>
    <property type="project" value="InterPro"/>
</dbReference>
<keyword evidence="2" id="KW-0408">Iron</keyword>
<dbReference type="InterPro" id="IPR006638">
    <property type="entry name" value="Elp3/MiaA/NifB-like_rSAM"/>
</dbReference>
<organism evidence="4 5">
    <name type="scientific">Sphingobacterium detergens</name>
    <dbReference type="NCBI Taxonomy" id="1145106"/>
    <lineage>
        <taxon>Bacteria</taxon>
        <taxon>Pseudomonadati</taxon>
        <taxon>Bacteroidota</taxon>
        <taxon>Sphingobacteriia</taxon>
        <taxon>Sphingobacteriales</taxon>
        <taxon>Sphingobacteriaceae</taxon>
        <taxon>Sphingobacterium</taxon>
    </lineage>
</organism>
<protein>
    <recommendedName>
        <fullName evidence="2">Heme chaperone HemW</fullName>
    </recommendedName>
</protein>
<keyword evidence="2" id="KW-0479">Metal-binding</keyword>
<keyword evidence="2" id="KW-0949">S-adenosyl-L-methionine</keyword>
<feature type="domain" description="Radical SAM core" evidence="3">
    <location>
        <begin position="9"/>
        <end position="244"/>
    </location>
</feature>
<dbReference type="PANTHER" id="PTHR13932:SF5">
    <property type="entry name" value="RADICAL S-ADENOSYL METHIONINE DOMAIN-CONTAINING PROTEIN 1, MITOCHONDRIAL"/>
    <property type="match status" value="1"/>
</dbReference>
<dbReference type="PROSITE" id="PS51918">
    <property type="entry name" value="RADICAL_SAM"/>
    <property type="match status" value="1"/>
</dbReference>
<dbReference type="Pfam" id="PF04055">
    <property type="entry name" value="Radical_SAM"/>
    <property type="match status" value="1"/>
</dbReference>
<keyword evidence="2" id="KW-0004">4Fe-4S</keyword>